<accession>A0AAP8T8F8</accession>
<name>A0AAP8T8F8_9BACT</name>
<protein>
    <recommendedName>
        <fullName evidence="4">RelA/SpoT domain-containing protein</fullName>
    </recommendedName>
</protein>
<feature type="region of interest" description="Disordered" evidence="1">
    <location>
        <begin position="1008"/>
        <end position="1059"/>
    </location>
</feature>
<feature type="compositionally biased region" description="Low complexity" evidence="1">
    <location>
        <begin position="1008"/>
        <end position="1022"/>
    </location>
</feature>
<evidence type="ECO:0008006" key="4">
    <source>
        <dbReference type="Google" id="ProtNLM"/>
    </source>
</evidence>
<sequence length="2907" mass="321375">MDYLQENTFFIPSPAPAPEQLASPDYEQQRKQDMDYLSNYLLSGQYPEHRALAEQAHGHDPYAHAPEQERKCFVGRKACGVLLGNDQVPDMYFRQQNLPIPEGADTREKMYMAVYDHLDGVVKQAKQKQVEEQKALEQYGQQLLGRIDRACKGSGEQWTPKDIDMMGRAGITPDIINRVRAAYAKLPVGSFILDDADAANVMTAAGLNKDDLTPDDKKVEDILMSLWGKAIYDNYGANIDRQYENPVAQYAYESIKPIHNLYYSTLSGAMGVLENLRNVDADVPSFMTPGDRMAYDHIPFDNKNPFLSAEEMRQDKGLLRTIDFRAKMKNVRKAAQQAYTEGRQTWGINKFAVTLGDMVGQSVPNAIPYFGVYSLLKGSGTQRYEEGVALGLSREENVKRASLFGAADTLEEKIGMGVLGKVPVLGRLLNAGLNKTGLPYNSLRAKYLASETAQIWGNTAAGVLEEGIAEPIVGGTTRAVMSNFLDDERGKTSLSAIPGDILQNFEGYQGLALAFYSRGFVKLAEPQIRENVKHFAESLDGFTALGGSESGYLRALEIKDTDARNDFIAEHLKTEWANNPEQAARRAEQGNAALLGTQEIAQLRELESFRALQERGVIPRFEPAQETGKYRVYLDAETAETRRKAQPSEEGISAENPVAKQTRQGQDYALMTEDQLNTLLTLSIGERERDTILWAQNLLAAENVVDYLEQQGWKTENIGQTETTATLRTLARQATATVRLLEASGITRQEALASVNPDISEHASLQSIITAYSGSKGRAATARRRGEQTSFASNAYVIRQQDPVNGGFQQILRFSRGEATVENLWEETMEQAAINWCAQENLSPSTFGSQLQDMQRAVNQLYGEEGGVQFIGLDVVPTSGDVVEALSLIGRSRLMHDVVAGTSSLPSWIQKLVRFVSSFLEQFRAKAELGHAIAKLESSGQLTPEMQNLINAMTGAVDSIHARDIRQEADIVTAVESSIAEHEAAFTRAGTSQTKTLEDIRAELGDVAAQQEQQQEQAEPPTTETPPDPAQPEPDANAFIAPDGTVLAPGQDSRKDAASDSPFIGGNYIQIGEARLGAVPTASILHAEDLAQTKRNADASGLTKPLTGKFKRETAPVYLLHRNNGELHIFSGRHKLALARENGIDRVAAYVYEEDAVHTPEWARYEDIRLNILDEQATITEVALYARHLKEASPEADVVADMTHEGLVRIHPQPWRRTPTQIGAFIGANASPDLLDRLKNPDNSLMDEKAAYTICQLTTDATVQQWAGGQIQQGQPIDDIVAGIQQRDAAVSGGQIEYDMFGNAIFNNAEFDHVTRYVNACKAEISRVEALLKSKNRIAKDQPLARQLGLSIDQHTDVASIRKQIASLKIAYNNIGVHPEITAAGRLWKEGEPVHPLKDIPELRLENVEKTDTETIREPRPFDDGEMLFSASLTPIRESAANVQPEGSRSPRIDIFHHGMDDYKNLTLEEQQRLANRGLDELYPMAQAVMQDFDAIVRGIGERLGLRVMMRKTLKGRERALQKTMEDNDGDAGKLLDVFGGTLIMPDNADFSQVVSAVKEAGMEMARIKNGYKSHDPYGYADIKLNVQMPNGFIGEIILIEEHMMRMKEGPGHKIYEVGRNLEIELNQNKDNPDYGEKRRQLVARYVESLQQLSRAYYGNQGQDSIREAEQEARKAHSSLPHSWAFSNASSSEESGIVPLAGLGEGVYVASMSLTVPSGSTSTRYVFPDLSVAQEASPSPLVQNSTSSTSDALNNISTDNVASSLNNVKSALEQAGERASSPSPEQDGPGVSFSLAQASVISRLILAPRANEAKARSLMRGIDEAMNRWNIAASVDITHDSAARTFGELNSILAEIQRVLPDNYKINMRPYLNFGAAYARMLETGRIRSYGKLSPEQRNTLAAELQTLMDSPDVLTAIRGEVADQISIRQETTGRGGPEYAQAYRTQQEDIVRQLAEGRLNTLLTSIMTDVRGQLEQYLKDESVAKVLDRIARLMPKKKDNGKYGKGSLPADAYRTLGQYLAMLDADASAVEAETARLEALIRDASLNQTEAAEGETISIPYEYAGRKENLTLDQLESKLADWQTFGNLADMNLDETRAAMEAIMTYIQTNRTAWVQKNQQEAWQNEKLAYDISGSIRQHVTVDEQAVRDANENADSSRVEWARAWFSGLQSFSQMLESLSSIDGMKELSQYGISEIAKANVSLNTRENNHAAAFAQIIRESAGLRTKRDIERWILDAKLTRDTGAVTAPVREKNVTLDIRTAQEYIDLIEADDREGFEAKRQHIMETARRQGIRPERLGLISEMDIPALMNELAAHPRAGKITITSRILDKKGTARPLRLSKAQAMYQILLYEQDRYKPNFERHGYTGQTMQALYRYVGQDGLAVAYGLRDYINQCGIELADVFEKLTGVPFPKEEKYFRAKFNHHEGDAKTAVIGEGNNIMGHKYSMLITRKKHNLGLDLSADVFTVANASLAETDNYICTKHITSKFRGVLSHGYAADALKVKMGAQRYRQLVTWLDLIDGAGTLEAAQLMAHSKFVGRMQGAKANALLAYNLLTCIKQTSAILHPLASGKIGLGELMKEYSLMLSGNSHFTFADMMRTDAFQSRFRKEPVIREILNYGADQHFGYGKRIAMSGMVPLEKMDVWSNAVSHTALANAVFRKLEKENAARIRNGEEPMTTADMEQIALDEVRQSLELAAQPTRTTQKSQLQAMGGTFVRLWTFMGSEAINKFGNLVTFAQKGQWGKLAAAWASLSLWEQTMVTLWMLLMNPPGDKDKDKEKWWKTQAVALPSAMLGSVPVVGATIQTALQTFGLAPYYGNYGSQIIPAGTAVSKIKKATKKKATWQDTFNASLAVLQCLAIGGGVFSDSRSKPVAETASALIGLSAAANIPKVAVKATEEPKKKRR</sequence>
<dbReference type="RefSeq" id="WP_102736169.1">
    <property type="nucleotide sequence ID" value="NZ_PJKN01000008.1"/>
</dbReference>
<dbReference type="Proteomes" id="UP000235914">
    <property type="component" value="Unassembled WGS sequence"/>
</dbReference>
<evidence type="ECO:0000313" key="2">
    <source>
        <dbReference type="EMBL" id="PNC53358.1"/>
    </source>
</evidence>
<feature type="region of interest" description="Disordered" evidence="1">
    <location>
        <begin position="1736"/>
        <end position="1755"/>
    </location>
</feature>
<proteinExistence type="predicted"/>
<evidence type="ECO:0000313" key="3">
    <source>
        <dbReference type="Proteomes" id="UP000235914"/>
    </source>
</evidence>
<feature type="region of interest" description="Disordered" evidence="1">
    <location>
        <begin position="1772"/>
        <end position="1791"/>
    </location>
</feature>
<gene>
    <name evidence="2" type="ORF">CXU09_11735</name>
</gene>
<feature type="compositionally biased region" description="Pro residues" evidence="1">
    <location>
        <begin position="1023"/>
        <end position="1032"/>
    </location>
</feature>
<evidence type="ECO:0000256" key="1">
    <source>
        <dbReference type="SAM" id="MobiDB-lite"/>
    </source>
</evidence>
<organism evidence="2 3">
    <name type="scientific">Akkermansia muciniphila</name>
    <dbReference type="NCBI Taxonomy" id="239935"/>
    <lineage>
        <taxon>Bacteria</taxon>
        <taxon>Pseudomonadati</taxon>
        <taxon>Verrucomicrobiota</taxon>
        <taxon>Verrucomicrobiia</taxon>
        <taxon>Verrucomicrobiales</taxon>
        <taxon>Akkermansiaceae</taxon>
        <taxon>Akkermansia</taxon>
    </lineage>
</organism>
<comment type="caution">
    <text evidence="2">The sequence shown here is derived from an EMBL/GenBank/DDBJ whole genome shotgun (WGS) entry which is preliminary data.</text>
</comment>
<dbReference type="EMBL" id="PJKN01000008">
    <property type="protein sequence ID" value="PNC53358.1"/>
    <property type="molecule type" value="Genomic_DNA"/>
</dbReference>
<reference evidence="2 3" key="1">
    <citation type="journal article" date="2017" name="BMC Genomics">
        <title>Genome sequencing of 39 Akkermansia muciniphila isolates reveals its population structure, genomic and functional diverisity, and global distribution in mammalian gut microbiotas.</title>
        <authorList>
            <person name="Guo X."/>
            <person name="Li S."/>
            <person name="Zhang J."/>
            <person name="Wu F."/>
            <person name="Li X."/>
            <person name="Wu D."/>
            <person name="Zhang M."/>
            <person name="Ou Z."/>
            <person name="Jie Z."/>
            <person name="Yan Q."/>
            <person name="Li P."/>
            <person name="Yi J."/>
            <person name="Peng Y."/>
        </authorList>
    </citation>
    <scope>NUCLEOTIDE SEQUENCE [LARGE SCALE GENOMIC DNA]</scope>
    <source>
        <strain evidence="2 3">GP43</strain>
    </source>
</reference>